<keyword evidence="3" id="KW-0238">DNA-binding</keyword>
<evidence type="ECO:0000313" key="7">
    <source>
        <dbReference type="Proteomes" id="UP000292958"/>
    </source>
</evidence>
<evidence type="ECO:0000259" key="5">
    <source>
        <dbReference type="PROSITE" id="PS50932"/>
    </source>
</evidence>
<dbReference type="Gene3D" id="3.40.50.2300">
    <property type="match status" value="2"/>
</dbReference>
<dbReference type="EMBL" id="SHKW01000001">
    <property type="protein sequence ID" value="RZU43718.1"/>
    <property type="molecule type" value="Genomic_DNA"/>
</dbReference>
<dbReference type="AlphaFoldDB" id="A0A4Q7Z0T3"/>
<dbReference type="Gene3D" id="1.10.260.40">
    <property type="entry name" value="lambda repressor-like DNA-binding domains"/>
    <property type="match status" value="1"/>
</dbReference>
<keyword evidence="4" id="KW-0804">Transcription</keyword>
<dbReference type="CDD" id="cd01392">
    <property type="entry name" value="HTH_LacI"/>
    <property type="match status" value="1"/>
</dbReference>
<comment type="caution">
    <text evidence="6">The sequence shown here is derived from an EMBL/GenBank/DDBJ whole genome shotgun (WGS) entry which is preliminary data.</text>
</comment>
<dbReference type="GO" id="GO:0003700">
    <property type="term" value="F:DNA-binding transcription factor activity"/>
    <property type="evidence" value="ECO:0007669"/>
    <property type="project" value="TreeGrafter"/>
</dbReference>
<feature type="domain" description="HTH lacI-type" evidence="5">
    <location>
        <begin position="23"/>
        <end position="65"/>
    </location>
</feature>
<dbReference type="InterPro" id="IPR010982">
    <property type="entry name" value="Lambda_DNA-bd_dom_sf"/>
</dbReference>
<name>A0A4Q7Z0T3_9BACT</name>
<evidence type="ECO:0000313" key="6">
    <source>
        <dbReference type="EMBL" id="RZU43718.1"/>
    </source>
</evidence>
<keyword evidence="2" id="KW-0805">Transcription regulation</keyword>
<evidence type="ECO:0000256" key="1">
    <source>
        <dbReference type="ARBA" id="ARBA00022491"/>
    </source>
</evidence>
<dbReference type="PROSITE" id="PS50932">
    <property type="entry name" value="HTH_LACI_2"/>
    <property type="match status" value="1"/>
</dbReference>
<dbReference type="CDD" id="cd06267">
    <property type="entry name" value="PBP1_LacI_sugar_binding-like"/>
    <property type="match status" value="1"/>
</dbReference>
<dbReference type="GO" id="GO:0000976">
    <property type="term" value="F:transcription cis-regulatory region binding"/>
    <property type="evidence" value="ECO:0007669"/>
    <property type="project" value="TreeGrafter"/>
</dbReference>
<dbReference type="OrthoDB" id="9784962at2"/>
<evidence type="ECO:0000256" key="3">
    <source>
        <dbReference type="ARBA" id="ARBA00023125"/>
    </source>
</evidence>
<organism evidence="6 7">
    <name type="scientific">Edaphobacter modestus</name>
    <dbReference type="NCBI Taxonomy" id="388466"/>
    <lineage>
        <taxon>Bacteria</taxon>
        <taxon>Pseudomonadati</taxon>
        <taxon>Acidobacteriota</taxon>
        <taxon>Terriglobia</taxon>
        <taxon>Terriglobales</taxon>
        <taxon>Acidobacteriaceae</taxon>
        <taxon>Edaphobacter</taxon>
    </lineage>
</organism>
<proteinExistence type="predicted"/>
<accession>A0A4Q7Z0T3</accession>
<dbReference type="Proteomes" id="UP000292958">
    <property type="component" value="Unassembled WGS sequence"/>
</dbReference>
<reference evidence="6 7" key="1">
    <citation type="submission" date="2019-02" db="EMBL/GenBank/DDBJ databases">
        <title>Genomic Encyclopedia of Archaeal and Bacterial Type Strains, Phase II (KMG-II): from individual species to whole genera.</title>
        <authorList>
            <person name="Goeker M."/>
        </authorList>
    </citation>
    <scope>NUCLEOTIDE SEQUENCE [LARGE SCALE GENOMIC DNA]</scope>
    <source>
        <strain evidence="6 7">DSM 18101</strain>
    </source>
</reference>
<dbReference type="Pfam" id="PF00356">
    <property type="entry name" value="LacI"/>
    <property type="match status" value="1"/>
</dbReference>
<dbReference type="SMART" id="SM00354">
    <property type="entry name" value="HTH_LACI"/>
    <property type="match status" value="1"/>
</dbReference>
<dbReference type="SUPFAM" id="SSF47413">
    <property type="entry name" value="lambda repressor-like DNA-binding domains"/>
    <property type="match status" value="1"/>
</dbReference>
<dbReference type="PANTHER" id="PTHR30146">
    <property type="entry name" value="LACI-RELATED TRANSCRIPTIONAL REPRESSOR"/>
    <property type="match status" value="1"/>
</dbReference>
<dbReference type="PROSITE" id="PS00356">
    <property type="entry name" value="HTH_LACI_1"/>
    <property type="match status" value="1"/>
</dbReference>
<keyword evidence="7" id="KW-1185">Reference proteome</keyword>
<dbReference type="Pfam" id="PF13377">
    <property type="entry name" value="Peripla_BP_3"/>
    <property type="match status" value="1"/>
</dbReference>
<sequence length="371" mass="40776">MLVGKSAGSVDMKKNIKPQKIKTGLREIAAAANVSIPTVSRVLNGSSRVDPDIQKTVMNAAAMLNVDLSQRNKTKALAFLLSNRAMLHAFHSRVLHGAETCCATHGWDMIFLSFNYSPNANWDELHLPKVVQRRDIVRAVILAGTNSANLIDLLDHKGIPYVVLGNNVIGEPQDSKSDVIFSDETQGGQDMTRYLISLGHRHIGFVGNIRLPWFARCFAGYLRAMEEAGLAPVHSSIDSEDDTEIGYLGTKSLLAHGEPVTAIFAGNDQTAHGVYKASRDSGLRIPDDISVAGCDDTIGALLYPSLTTIREFPEQLGKQMVEMILNRVAKPDQAPQRVTIPTEFIKRDSCRSIFTTQHMAFDEAPRRVTIR</sequence>
<keyword evidence="1" id="KW-0678">Repressor</keyword>
<dbReference type="InterPro" id="IPR000843">
    <property type="entry name" value="HTH_LacI"/>
</dbReference>
<dbReference type="PANTHER" id="PTHR30146:SF148">
    <property type="entry name" value="HTH-TYPE TRANSCRIPTIONAL REPRESSOR PURR-RELATED"/>
    <property type="match status" value="1"/>
</dbReference>
<protein>
    <submittedName>
        <fullName evidence="6">LacI family transcriptional regulator</fullName>
    </submittedName>
</protein>
<dbReference type="InterPro" id="IPR028082">
    <property type="entry name" value="Peripla_BP_I"/>
</dbReference>
<evidence type="ECO:0000256" key="2">
    <source>
        <dbReference type="ARBA" id="ARBA00023015"/>
    </source>
</evidence>
<gene>
    <name evidence="6" type="ORF">BDD14_5420</name>
</gene>
<evidence type="ECO:0000256" key="4">
    <source>
        <dbReference type="ARBA" id="ARBA00023163"/>
    </source>
</evidence>
<dbReference type="SUPFAM" id="SSF53822">
    <property type="entry name" value="Periplasmic binding protein-like I"/>
    <property type="match status" value="1"/>
</dbReference>
<dbReference type="InterPro" id="IPR046335">
    <property type="entry name" value="LacI/GalR-like_sensor"/>
</dbReference>